<dbReference type="PANTHER" id="PTHR23080:SF143">
    <property type="entry name" value="SI:DKEY-56D12.4"/>
    <property type="match status" value="1"/>
</dbReference>
<dbReference type="OrthoDB" id="6050095at2759"/>
<keyword evidence="4 5" id="KW-0238">DNA-binding</keyword>
<keyword evidence="3" id="KW-0862">Zinc</keyword>
<dbReference type="GO" id="GO:0003677">
    <property type="term" value="F:DNA binding"/>
    <property type="evidence" value="ECO:0007669"/>
    <property type="project" value="UniProtKB-UniRule"/>
</dbReference>
<organism evidence="7 8">
    <name type="scientific">Mytilus coruscus</name>
    <name type="common">Sea mussel</name>
    <dbReference type="NCBI Taxonomy" id="42192"/>
    <lineage>
        <taxon>Eukaryota</taxon>
        <taxon>Metazoa</taxon>
        <taxon>Spiralia</taxon>
        <taxon>Lophotrochozoa</taxon>
        <taxon>Mollusca</taxon>
        <taxon>Bivalvia</taxon>
        <taxon>Autobranchia</taxon>
        <taxon>Pteriomorphia</taxon>
        <taxon>Mytilida</taxon>
        <taxon>Mytiloidea</taxon>
        <taxon>Mytilidae</taxon>
        <taxon>Mytilinae</taxon>
        <taxon>Mytilus</taxon>
    </lineage>
</organism>
<evidence type="ECO:0000259" key="6">
    <source>
        <dbReference type="PROSITE" id="PS50950"/>
    </source>
</evidence>
<reference evidence="7 8" key="1">
    <citation type="submission" date="2020-06" db="EMBL/GenBank/DDBJ databases">
        <authorList>
            <person name="Li R."/>
            <person name="Bekaert M."/>
        </authorList>
    </citation>
    <scope>NUCLEOTIDE SEQUENCE [LARGE SCALE GENOMIC DNA]</scope>
    <source>
        <strain evidence="8">wild</strain>
    </source>
</reference>
<dbReference type="InterPro" id="IPR006612">
    <property type="entry name" value="THAP_Znf"/>
</dbReference>
<keyword evidence="8" id="KW-1185">Reference proteome</keyword>
<dbReference type="AlphaFoldDB" id="A0A6J8DLW5"/>
<dbReference type="PROSITE" id="PS50950">
    <property type="entry name" value="ZF_THAP"/>
    <property type="match status" value="1"/>
</dbReference>
<evidence type="ECO:0000256" key="5">
    <source>
        <dbReference type="PROSITE-ProRule" id="PRU00309"/>
    </source>
</evidence>
<feature type="domain" description="THAP-type" evidence="6">
    <location>
        <begin position="1"/>
        <end position="77"/>
    </location>
</feature>
<dbReference type="EMBL" id="CACVKT020007594">
    <property type="protein sequence ID" value="CAC5408717.1"/>
    <property type="molecule type" value="Genomic_DNA"/>
</dbReference>
<protein>
    <submittedName>
        <fullName evidence="7">THAP4</fullName>
    </submittedName>
</protein>
<dbReference type="Proteomes" id="UP000507470">
    <property type="component" value="Unassembled WGS sequence"/>
</dbReference>
<evidence type="ECO:0000256" key="4">
    <source>
        <dbReference type="ARBA" id="ARBA00023125"/>
    </source>
</evidence>
<evidence type="ECO:0000256" key="1">
    <source>
        <dbReference type="ARBA" id="ARBA00022723"/>
    </source>
</evidence>
<dbReference type="SUPFAM" id="SSF57716">
    <property type="entry name" value="Glucocorticoid receptor-like (DNA-binding domain)"/>
    <property type="match status" value="1"/>
</dbReference>
<gene>
    <name evidence="7" type="ORF">MCOR_42086</name>
</gene>
<proteinExistence type="predicted"/>
<name>A0A6J8DLW5_MYTCO</name>
<sequence length="264" mass="30310">MGKLYCCATNCHNYSGKSVNGNTVTLHRFPVHRRHKSIWQCRVSRKQWKPTSCSRLCSEHFITKRGPTKDHPLPSIFDHKIFKTTNFDSSFKEFEENNDCTEYEADHDIMCDGNEEANNDIADDPSKHFFTVDNPSTINTSVMLNDYCGYIDPSHISSKLNQETQCENTCTGILNDTSSQTDTEKENKPYTVFPITDAEVNTTLPFLAIEDLSSEEVTFYTGLPNKLTFYLLYEHIMSNRKTVDPETGGRPQKLRGVDEFLWFL</sequence>
<dbReference type="Pfam" id="PF05485">
    <property type="entry name" value="THAP"/>
    <property type="match status" value="1"/>
</dbReference>
<dbReference type="GO" id="GO:0008270">
    <property type="term" value="F:zinc ion binding"/>
    <property type="evidence" value="ECO:0007669"/>
    <property type="project" value="UniProtKB-KW"/>
</dbReference>
<dbReference type="PANTHER" id="PTHR23080">
    <property type="entry name" value="THAP DOMAIN PROTEIN"/>
    <property type="match status" value="1"/>
</dbReference>
<evidence type="ECO:0000313" key="8">
    <source>
        <dbReference type="Proteomes" id="UP000507470"/>
    </source>
</evidence>
<keyword evidence="2 5" id="KW-0863">Zinc-finger</keyword>
<evidence type="ECO:0000256" key="3">
    <source>
        <dbReference type="ARBA" id="ARBA00022833"/>
    </source>
</evidence>
<evidence type="ECO:0000256" key="2">
    <source>
        <dbReference type="ARBA" id="ARBA00022771"/>
    </source>
</evidence>
<keyword evidence="1" id="KW-0479">Metal-binding</keyword>
<accession>A0A6J8DLW5</accession>
<evidence type="ECO:0000313" key="7">
    <source>
        <dbReference type="EMBL" id="CAC5408717.1"/>
    </source>
</evidence>